<dbReference type="GO" id="GO:0005737">
    <property type="term" value="C:cytoplasm"/>
    <property type="evidence" value="ECO:0007669"/>
    <property type="project" value="UniProtKB-SubCell"/>
</dbReference>
<dbReference type="InterPro" id="IPR005764">
    <property type="entry name" value="Ade_phspho_trans"/>
</dbReference>
<comment type="catalytic activity">
    <reaction evidence="1 11">
        <text>AMP + diphosphate = 5-phospho-alpha-D-ribose 1-diphosphate + adenine</text>
        <dbReference type="Rhea" id="RHEA:16609"/>
        <dbReference type="ChEBI" id="CHEBI:16708"/>
        <dbReference type="ChEBI" id="CHEBI:33019"/>
        <dbReference type="ChEBI" id="CHEBI:58017"/>
        <dbReference type="ChEBI" id="CHEBI:456215"/>
        <dbReference type="EC" id="2.4.2.7"/>
    </reaction>
</comment>
<evidence type="ECO:0000313" key="13">
    <source>
        <dbReference type="EMBL" id="ALI37504.1"/>
    </source>
</evidence>
<comment type="function">
    <text evidence="2 11">Catalyzes a salvage reaction resulting in the formation of AMP, that is energically less costly than de novo synthesis.</text>
</comment>
<dbReference type="GeneID" id="60423172"/>
<dbReference type="CDD" id="cd06223">
    <property type="entry name" value="PRTases_typeI"/>
    <property type="match status" value="1"/>
</dbReference>
<evidence type="ECO:0000259" key="12">
    <source>
        <dbReference type="Pfam" id="PF00156"/>
    </source>
</evidence>
<dbReference type="GO" id="GO:0016208">
    <property type="term" value="F:AMP binding"/>
    <property type="evidence" value="ECO:0007669"/>
    <property type="project" value="TreeGrafter"/>
</dbReference>
<evidence type="ECO:0000256" key="6">
    <source>
        <dbReference type="ARBA" id="ARBA00011893"/>
    </source>
</evidence>
<protein>
    <recommendedName>
        <fullName evidence="6 11">Adenine phosphoribosyltransferase</fullName>
        <shortName evidence="11">APRT</shortName>
        <ecNumber evidence="6 11">2.4.2.7</ecNumber>
    </recommendedName>
</protein>
<evidence type="ECO:0000256" key="11">
    <source>
        <dbReference type="HAMAP-Rule" id="MF_00004"/>
    </source>
</evidence>
<gene>
    <name evidence="11 13" type="primary">apt</name>
    <name evidence="13" type="ORF">NMY3_03320</name>
</gene>
<dbReference type="OrthoDB" id="8323at2157"/>
<evidence type="ECO:0000256" key="3">
    <source>
        <dbReference type="ARBA" id="ARBA00004496"/>
    </source>
</evidence>
<dbReference type="NCBIfam" id="NF002634">
    <property type="entry name" value="PRK02304.1-3"/>
    <property type="match status" value="1"/>
</dbReference>
<keyword evidence="8 11" id="KW-0328">Glycosyltransferase</keyword>
<dbReference type="GO" id="GO:0044209">
    <property type="term" value="P:AMP salvage"/>
    <property type="evidence" value="ECO:0007669"/>
    <property type="project" value="UniProtKB-UniRule"/>
</dbReference>
<dbReference type="KEGG" id="taa:NMY3_03320"/>
<evidence type="ECO:0000256" key="4">
    <source>
        <dbReference type="ARBA" id="ARBA00004659"/>
    </source>
</evidence>
<dbReference type="EC" id="2.4.2.7" evidence="6 11"/>
<dbReference type="GO" id="GO:0006166">
    <property type="term" value="P:purine ribonucleoside salvage"/>
    <property type="evidence" value="ECO:0007669"/>
    <property type="project" value="UniProtKB-UniRule"/>
</dbReference>
<evidence type="ECO:0000256" key="5">
    <source>
        <dbReference type="ARBA" id="ARBA00008391"/>
    </source>
</evidence>
<dbReference type="Pfam" id="PF00156">
    <property type="entry name" value="Pribosyltran"/>
    <property type="match status" value="1"/>
</dbReference>
<name>A0A654M0Z8_9ARCH</name>
<dbReference type="HAMAP" id="MF_00004">
    <property type="entry name" value="Aden_phosphoribosyltr"/>
    <property type="match status" value="1"/>
</dbReference>
<comment type="similarity">
    <text evidence="5 11">Belongs to the purine/pyrimidine phosphoribosyltransferase family.</text>
</comment>
<keyword evidence="10 11" id="KW-0660">Purine salvage</keyword>
<keyword evidence="9 11" id="KW-0808">Transferase</keyword>
<dbReference type="RefSeq" id="WP_196816565.1">
    <property type="nucleotide sequence ID" value="NZ_CP012850.1"/>
</dbReference>
<keyword evidence="7 11" id="KW-0963">Cytoplasm</keyword>
<comment type="pathway">
    <text evidence="4 11">Purine metabolism; AMP biosynthesis via salvage pathway; AMP from adenine: step 1/1.</text>
</comment>
<evidence type="ECO:0000256" key="2">
    <source>
        <dbReference type="ARBA" id="ARBA00003968"/>
    </source>
</evidence>
<feature type="domain" description="Phosphoribosyltransferase" evidence="12">
    <location>
        <begin position="51"/>
        <end position="153"/>
    </location>
</feature>
<comment type="subcellular location">
    <subcellularLocation>
        <location evidence="3 11">Cytoplasm</location>
    </subcellularLocation>
</comment>
<sequence>MHSDISHVQDLIRDYPDFPKQGILFKDINPVFRDGKSLDILGNHFYDQFQKVKVDYVAGIEARGFIISTLLGLKFNKGVIMIRKAGKLPGTTIKQSYGIEYGTAVMELQSDSLRTGDRILIADDLLATGGTALAAASLVEDLGGKVAGFAFIIELSSLDGGKLLRERGYRVHSMVVY</sequence>
<dbReference type="GO" id="GO:0002055">
    <property type="term" value="F:adenine binding"/>
    <property type="evidence" value="ECO:0007669"/>
    <property type="project" value="TreeGrafter"/>
</dbReference>
<accession>A0A654M0Z8</accession>
<dbReference type="AlphaFoldDB" id="A0A654M0Z8"/>
<evidence type="ECO:0000256" key="1">
    <source>
        <dbReference type="ARBA" id="ARBA00000868"/>
    </source>
</evidence>
<dbReference type="PANTHER" id="PTHR32315:SF3">
    <property type="entry name" value="ADENINE PHOSPHORIBOSYLTRANSFERASE"/>
    <property type="match status" value="1"/>
</dbReference>
<dbReference type="Gene3D" id="3.40.50.2020">
    <property type="match status" value="1"/>
</dbReference>
<dbReference type="GO" id="GO:0006168">
    <property type="term" value="P:adenine salvage"/>
    <property type="evidence" value="ECO:0007669"/>
    <property type="project" value="InterPro"/>
</dbReference>
<dbReference type="EMBL" id="CP012850">
    <property type="protein sequence ID" value="ALI37504.1"/>
    <property type="molecule type" value="Genomic_DNA"/>
</dbReference>
<dbReference type="Proteomes" id="UP000058925">
    <property type="component" value="Chromosome"/>
</dbReference>
<dbReference type="SUPFAM" id="SSF53271">
    <property type="entry name" value="PRTase-like"/>
    <property type="match status" value="1"/>
</dbReference>
<dbReference type="UniPathway" id="UPA00588">
    <property type="reaction ID" value="UER00646"/>
</dbReference>
<evidence type="ECO:0000256" key="8">
    <source>
        <dbReference type="ARBA" id="ARBA00022676"/>
    </source>
</evidence>
<evidence type="ECO:0000313" key="14">
    <source>
        <dbReference type="Proteomes" id="UP000058925"/>
    </source>
</evidence>
<dbReference type="InterPro" id="IPR029057">
    <property type="entry name" value="PRTase-like"/>
</dbReference>
<dbReference type="PANTHER" id="PTHR32315">
    <property type="entry name" value="ADENINE PHOSPHORIBOSYLTRANSFERASE"/>
    <property type="match status" value="1"/>
</dbReference>
<comment type="subunit">
    <text evidence="11">Homodimer.</text>
</comment>
<dbReference type="InterPro" id="IPR050054">
    <property type="entry name" value="UPRTase/APRTase"/>
</dbReference>
<evidence type="ECO:0000256" key="9">
    <source>
        <dbReference type="ARBA" id="ARBA00022679"/>
    </source>
</evidence>
<reference evidence="14" key="1">
    <citation type="submission" date="2015-10" db="EMBL/GenBank/DDBJ databases">
        <title>Niche specialization of a soil ammonia-oxidizing archaeon, Candidatus Nitrosocosmicus oleophilus.</title>
        <authorList>
            <person name="Jung M.-Y."/>
            <person name="Rhee S.-K."/>
        </authorList>
    </citation>
    <scope>NUCLEOTIDE SEQUENCE [LARGE SCALE GENOMIC DNA]</scope>
    <source>
        <strain evidence="14">MY3</strain>
    </source>
</reference>
<dbReference type="NCBIfam" id="TIGR01090">
    <property type="entry name" value="apt"/>
    <property type="match status" value="1"/>
</dbReference>
<keyword evidence="14" id="KW-1185">Reference proteome</keyword>
<evidence type="ECO:0000256" key="7">
    <source>
        <dbReference type="ARBA" id="ARBA00022490"/>
    </source>
</evidence>
<organism evidence="13 14">
    <name type="scientific">Candidatus Nitrosocosmicus oleophilus</name>
    <dbReference type="NCBI Taxonomy" id="1353260"/>
    <lineage>
        <taxon>Archaea</taxon>
        <taxon>Nitrososphaerota</taxon>
        <taxon>Nitrososphaeria</taxon>
        <taxon>Nitrososphaerales</taxon>
        <taxon>Nitrososphaeraceae</taxon>
        <taxon>Candidatus Nitrosocosmicus</taxon>
    </lineage>
</organism>
<dbReference type="NCBIfam" id="NF002636">
    <property type="entry name" value="PRK02304.1-5"/>
    <property type="match status" value="1"/>
</dbReference>
<evidence type="ECO:0000256" key="10">
    <source>
        <dbReference type="ARBA" id="ARBA00022726"/>
    </source>
</evidence>
<dbReference type="FunFam" id="3.40.50.2020:FF:000021">
    <property type="entry name" value="Adenine phosphoribosyltransferase"/>
    <property type="match status" value="1"/>
</dbReference>
<proteinExistence type="inferred from homology"/>
<dbReference type="InterPro" id="IPR000836">
    <property type="entry name" value="PRTase_dom"/>
</dbReference>
<dbReference type="GO" id="GO:0003999">
    <property type="term" value="F:adenine phosphoribosyltransferase activity"/>
    <property type="evidence" value="ECO:0007669"/>
    <property type="project" value="UniProtKB-UniRule"/>
</dbReference>